<evidence type="ECO:0000313" key="8">
    <source>
        <dbReference type="Proteomes" id="UP000030671"/>
    </source>
</evidence>
<evidence type="ECO:0000256" key="3">
    <source>
        <dbReference type="ARBA" id="ARBA00022723"/>
    </source>
</evidence>
<dbReference type="SFLD" id="SFLDS00005">
    <property type="entry name" value="Isoprenoid_Synthase_Type_I"/>
    <property type="match status" value="1"/>
</dbReference>
<dbReference type="AlphaFoldDB" id="W4KER0"/>
<evidence type="ECO:0000256" key="2">
    <source>
        <dbReference type="ARBA" id="ARBA00006333"/>
    </source>
</evidence>
<dbReference type="eggNOG" id="ENOG502SJ7W">
    <property type="taxonomic scope" value="Eukaryota"/>
</dbReference>
<proteinExistence type="inferred from homology"/>
<evidence type="ECO:0000256" key="4">
    <source>
        <dbReference type="ARBA" id="ARBA00022842"/>
    </source>
</evidence>
<dbReference type="KEGG" id="hir:HETIRDRAFT_34201"/>
<dbReference type="GO" id="GO:0010333">
    <property type="term" value="F:terpene synthase activity"/>
    <property type="evidence" value="ECO:0007669"/>
    <property type="project" value="InterPro"/>
</dbReference>
<sequence length="323" mass="37769">MSSPFKDATNPHWKRASTESRTWVNSYSIFSDRRRAFFLQGQSELLVSHAYPYAAYEEFRTCCDFVNLLFVIDEVSDEQSPEDARLTGQTYLNVMRDPKWDDGSKLAQMTRDFRFRLMRTIKPETFRRFLQHGQDYIDCVVQEAELRERGDVLDLEAYEIIRRENSAVRLCFGLIPYVLGIDLPEEVFADPVFRRIYFAGVDMVCWANDVYSYNMEQAKGLDGNNFVTVLMKTKYMTLQQASNFVGDHYQNLMDGFIADKSRLRSFGPAIDSSVKRYIEAMQHWPVGNLFWSFETPRYFGSQRERILNTGVVYLKPLEISDDD</sequence>
<dbReference type="HOGENOM" id="CLU_042538_2_1_1"/>
<dbReference type="InParanoid" id="W4KER0"/>
<dbReference type="GO" id="GO:0008299">
    <property type="term" value="P:isoprenoid biosynthetic process"/>
    <property type="evidence" value="ECO:0007669"/>
    <property type="project" value="UniProtKB-ARBA"/>
</dbReference>
<dbReference type="OrthoDB" id="2861623at2759"/>
<organism evidence="7 8">
    <name type="scientific">Heterobasidion irregulare (strain TC 32-1)</name>
    <dbReference type="NCBI Taxonomy" id="747525"/>
    <lineage>
        <taxon>Eukaryota</taxon>
        <taxon>Fungi</taxon>
        <taxon>Dikarya</taxon>
        <taxon>Basidiomycota</taxon>
        <taxon>Agaricomycotina</taxon>
        <taxon>Agaricomycetes</taxon>
        <taxon>Russulales</taxon>
        <taxon>Bondarzewiaceae</taxon>
        <taxon>Heterobasidion</taxon>
        <taxon>Heterobasidion annosum species complex</taxon>
    </lineage>
</organism>
<dbReference type="Gene3D" id="1.10.600.10">
    <property type="entry name" value="Farnesyl Diphosphate Synthase"/>
    <property type="match status" value="1"/>
</dbReference>
<gene>
    <name evidence="7" type="ORF">HETIRDRAFT_34201</name>
</gene>
<dbReference type="STRING" id="747525.W4KER0"/>
<comment type="cofactor">
    <cofactor evidence="1 6">
        <name>Mg(2+)</name>
        <dbReference type="ChEBI" id="CHEBI:18420"/>
    </cofactor>
</comment>
<dbReference type="Proteomes" id="UP000030671">
    <property type="component" value="Unassembled WGS sequence"/>
</dbReference>
<name>W4KER0_HETIT</name>
<dbReference type="SUPFAM" id="SSF48576">
    <property type="entry name" value="Terpenoid synthases"/>
    <property type="match status" value="1"/>
</dbReference>
<dbReference type="GO" id="GO:0046872">
    <property type="term" value="F:metal ion binding"/>
    <property type="evidence" value="ECO:0007669"/>
    <property type="project" value="UniProtKB-KW"/>
</dbReference>
<reference evidence="7 8" key="1">
    <citation type="journal article" date="2012" name="New Phytol.">
        <title>Insight into trade-off between wood decay and parasitism from the genome of a fungal forest pathogen.</title>
        <authorList>
            <person name="Olson A."/>
            <person name="Aerts A."/>
            <person name="Asiegbu F."/>
            <person name="Belbahri L."/>
            <person name="Bouzid O."/>
            <person name="Broberg A."/>
            <person name="Canback B."/>
            <person name="Coutinho P.M."/>
            <person name="Cullen D."/>
            <person name="Dalman K."/>
            <person name="Deflorio G."/>
            <person name="van Diepen L.T."/>
            <person name="Dunand C."/>
            <person name="Duplessis S."/>
            <person name="Durling M."/>
            <person name="Gonthier P."/>
            <person name="Grimwood J."/>
            <person name="Fossdal C.G."/>
            <person name="Hansson D."/>
            <person name="Henrissat B."/>
            <person name="Hietala A."/>
            <person name="Himmelstrand K."/>
            <person name="Hoffmeister D."/>
            <person name="Hogberg N."/>
            <person name="James T.Y."/>
            <person name="Karlsson M."/>
            <person name="Kohler A."/>
            <person name="Kues U."/>
            <person name="Lee Y.H."/>
            <person name="Lin Y.C."/>
            <person name="Lind M."/>
            <person name="Lindquist E."/>
            <person name="Lombard V."/>
            <person name="Lucas S."/>
            <person name="Lunden K."/>
            <person name="Morin E."/>
            <person name="Murat C."/>
            <person name="Park J."/>
            <person name="Raffaello T."/>
            <person name="Rouze P."/>
            <person name="Salamov A."/>
            <person name="Schmutz J."/>
            <person name="Solheim H."/>
            <person name="Stahlberg J."/>
            <person name="Velez H."/>
            <person name="de Vries R.P."/>
            <person name="Wiebenga A."/>
            <person name="Woodward S."/>
            <person name="Yakovlev I."/>
            <person name="Garbelotto M."/>
            <person name="Martin F."/>
            <person name="Grigoriev I.V."/>
            <person name="Stenlid J."/>
        </authorList>
    </citation>
    <scope>NUCLEOTIDE SEQUENCE [LARGE SCALE GENOMIC DNA]</scope>
    <source>
        <strain evidence="7 8">TC 32-1</strain>
    </source>
</reference>
<dbReference type="EC" id="4.2.3.-" evidence="6"/>
<dbReference type="Pfam" id="PF19086">
    <property type="entry name" value="Terpene_syn_C_2"/>
    <property type="match status" value="1"/>
</dbReference>
<dbReference type="PANTHER" id="PTHR35201:SF4">
    <property type="entry name" value="BETA-PINACENE SYNTHASE-RELATED"/>
    <property type="match status" value="1"/>
</dbReference>
<dbReference type="RefSeq" id="XP_009543162.1">
    <property type="nucleotide sequence ID" value="XM_009544867.1"/>
</dbReference>
<dbReference type="GeneID" id="20671770"/>
<comment type="similarity">
    <text evidence="2 6">Belongs to the terpene synthase family.</text>
</comment>
<keyword evidence="5 6" id="KW-0456">Lyase</keyword>
<accession>W4KER0</accession>
<evidence type="ECO:0000256" key="6">
    <source>
        <dbReference type="RuleBase" id="RU366034"/>
    </source>
</evidence>
<keyword evidence="3 6" id="KW-0479">Metal-binding</keyword>
<dbReference type="PANTHER" id="PTHR35201">
    <property type="entry name" value="TERPENE SYNTHASE"/>
    <property type="match status" value="1"/>
</dbReference>
<dbReference type="EMBL" id="KI925456">
    <property type="protein sequence ID" value="ETW83785.1"/>
    <property type="molecule type" value="Genomic_DNA"/>
</dbReference>
<evidence type="ECO:0000256" key="1">
    <source>
        <dbReference type="ARBA" id="ARBA00001946"/>
    </source>
</evidence>
<keyword evidence="8" id="KW-1185">Reference proteome</keyword>
<dbReference type="InterPro" id="IPR008949">
    <property type="entry name" value="Isoprenoid_synthase_dom_sf"/>
</dbReference>
<evidence type="ECO:0000313" key="7">
    <source>
        <dbReference type="EMBL" id="ETW83785.1"/>
    </source>
</evidence>
<evidence type="ECO:0000256" key="5">
    <source>
        <dbReference type="ARBA" id="ARBA00023239"/>
    </source>
</evidence>
<keyword evidence="4 6" id="KW-0460">Magnesium</keyword>
<dbReference type="SFLD" id="SFLDG01020">
    <property type="entry name" value="Terpene_Cyclase_Like_2"/>
    <property type="match status" value="1"/>
</dbReference>
<dbReference type="InterPro" id="IPR034686">
    <property type="entry name" value="Terpene_cyclase-like_2"/>
</dbReference>
<protein>
    <recommendedName>
        <fullName evidence="6">Terpene synthase</fullName>
        <ecNumber evidence="6">4.2.3.-</ecNumber>
    </recommendedName>
</protein>